<dbReference type="RefSeq" id="WP_002988918.1">
    <property type="nucleotide sequence ID" value="NZ_CP068108.1"/>
</dbReference>
<dbReference type="AlphaFoldDB" id="A0A9Q6Z5Q5"/>
<gene>
    <name evidence="2" type="ORF">I6I88_18120</name>
</gene>
<reference evidence="2 3" key="1">
    <citation type="submission" date="2021-01" db="EMBL/GenBank/DDBJ databases">
        <title>FDA dAtabase for Regulatory Grade micrObial Sequences (FDA-ARGOS): Supporting development and validation of Infectious Disease Dx tests.</title>
        <authorList>
            <person name="Sproer C."/>
            <person name="Gronow S."/>
            <person name="Severitt S."/>
            <person name="Schroder I."/>
            <person name="Tallon L."/>
            <person name="Sadzewicz L."/>
            <person name="Zhao X."/>
            <person name="Boylan J."/>
            <person name="Ott S."/>
            <person name="Bowen H."/>
            <person name="Vavikolanu K."/>
            <person name="Mehta A."/>
            <person name="Aluvathingal J."/>
            <person name="Nadendla S."/>
            <person name="Lowell S."/>
            <person name="Myers T."/>
            <person name="Yan Y."/>
            <person name="Sichtig H."/>
        </authorList>
    </citation>
    <scope>NUCLEOTIDE SEQUENCE [LARGE SCALE GENOMIC DNA]</scope>
    <source>
        <strain evidence="2 3">FDAARGOS_1131</strain>
    </source>
</reference>
<proteinExistence type="predicted"/>
<feature type="signal peptide" evidence="1">
    <location>
        <begin position="1"/>
        <end position="20"/>
    </location>
</feature>
<evidence type="ECO:0000313" key="2">
    <source>
        <dbReference type="EMBL" id="QQU00052.1"/>
    </source>
</evidence>
<name>A0A9Q6Z5Q5_MYROD</name>
<dbReference type="GeneID" id="93529606"/>
<feature type="chain" id="PRO_5040334270" evidence="1">
    <location>
        <begin position="21"/>
        <end position="345"/>
    </location>
</feature>
<dbReference type="Proteomes" id="UP000596202">
    <property type="component" value="Chromosome"/>
</dbReference>
<protein>
    <submittedName>
        <fullName evidence="2">Uncharacterized protein</fullName>
    </submittedName>
</protein>
<dbReference type="OrthoDB" id="9976054at2"/>
<keyword evidence="1" id="KW-0732">Signal</keyword>
<organism evidence="2 3">
    <name type="scientific">Myroides odoratus</name>
    <name type="common">Flavobacterium odoratum</name>
    <dbReference type="NCBI Taxonomy" id="256"/>
    <lineage>
        <taxon>Bacteria</taxon>
        <taxon>Pseudomonadati</taxon>
        <taxon>Bacteroidota</taxon>
        <taxon>Flavobacteriia</taxon>
        <taxon>Flavobacteriales</taxon>
        <taxon>Flavobacteriaceae</taxon>
        <taxon>Myroides</taxon>
    </lineage>
</organism>
<sequence length="345" mass="40796">MRKMKLLLSLWLISIVNLYSQTTIKDCGKQQLIANVVIYDAENKIIGVTDREGKVALDPKIQDITLVHPEYGHVTTVNQGIICLDELLDPIVITLHLDAKQELMDILQNTYKQYHIDPFDKQFFYYKGMIYENDMKGELLANEEGYLTYNSYFNTSLFISDKQADYLDNSDAVVYVPLRGEHQEYFFFNSKKQFNTLLKSLKKLKVKKINAAYYVYDNAWDNYWLFEVDCLEKRIVRFINTARETTFFDPRANFVFKRKSTLVQRLIEVNYGLDGEKLKQKLDLFEVYRLTNSEVKMVKYLKINTVDRQDVTIENRYSLIQYIRLHVKRKLELNNLAELKKKSKP</sequence>
<dbReference type="EMBL" id="CP068108">
    <property type="protein sequence ID" value="QQU00052.1"/>
    <property type="molecule type" value="Genomic_DNA"/>
</dbReference>
<accession>A0A9Q6Z5Q5</accession>
<evidence type="ECO:0000256" key="1">
    <source>
        <dbReference type="SAM" id="SignalP"/>
    </source>
</evidence>
<evidence type="ECO:0000313" key="3">
    <source>
        <dbReference type="Proteomes" id="UP000596202"/>
    </source>
</evidence>